<reference evidence="1 2" key="1">
    <citation type="submission" date="2019-02" db="EMBL/GenBank/DDBJ databases">
        <title>Deep-cultivation of Planctomycetes and their phenomic and genomic characterization uncovers novel biology.</title>
        <authorList>
            <person name="Wiegand S."/>
            <person name="Jogler M."/>
            <person name="Boedeker C."/>
            <person name="Pinto D."/>
            <person name="Vollmers J."/>
            <person name="Rivas-Marin E."/>
            <person name="Kohn T."/>
            <person name="Peeters S.H."/>
            <person name="Heuer A."/>
            <person name="Rast P."/>
            <person name="Oberbeckmann S."/>
            <person name="Bunk B."/>
            <person name="Jeske O."/>
            <person name="Meyerdierks A."/>
            <person name="Storesund J.E."/>
            <person name="Kallscheuer N."/>
            <person name="Luecker S."/>
            <person name="Lage O.M."/>
            <person name="Pohl T."/>
            <person name="Merkel B.J."/>
            <person name="Hornburger P."/>
            <person name="Mueller R.-W."/>
            <person name="Bruemmer F."/>
            <person name="Labrenz M."/>
            <person name="Spormann A.M."/>
            <person name="Op den Camp H."/>
            <person name="Overmann J."/>
            <person name="Amann R."/>
            <person name="Jetten M.S.M."/>
            <person name="Mascher T."/>
            <person name="Medema M.H."/>
            <person name="Devos D.P."/>
            <person name="Kaster A.-K."/>
            <person name="Ovreas L."/>
            <person name="Rohde M."/>
            <person name="Galperin M.Y."/>
            <person name="Jogler C."/>
        </authorList>
    </citation>
    <scope>NUCLEOTIDE SEQUENCE [LARGE SCALE GENOMIC DNA]</scope>
    <source>
        <strain evidence="1 2">K23_9</strain>
    </source>
</reference>
<sequence length="83" mass="9623">MKEGDDDFPSSYDQWRHCIEVKCGIKLTRSYVDNRLAELQNGKHVKTKGFASLYGPDHLQRTIQWFQRAADELPDDTRGPRNA</sequence>
<dbReference type="RefSeq" id="WP_145421215.1">
    <property type="nucleotide sequence ID" value="NZ_CP036526.1"/>
</dbReference>
<dbReference type="EMBL" id="CP036526">
    <property type="protein sequence ID" value="QDT13497.1"/>
    <property type="molecule type" value="Genomic_DNA"/>
</dbReference>
<proteinExistence type="predicted"/>
<gene>
    <name evidence="1" type="ORF">K239x_55170</name>
</gene>
<dbReference type="AlphaFoldDB" id="A0A517P287"/>
<keyword evidence="2" id="KW-1185">Reference proteome</keyword>
<evidence type="ECO:0000313" key="2">
    <source>
        <dbReference type="Proteomes" id="UP000319817"/>
    </source>
</evidence>
<dbReference type="Proteomes" id="UP000319817">
    <property type="component" value="Chromosome"/>
</dbReference>
<organism evidence="1 2">
    <name type="scientific">Stieleria marina</name>
    <dbReference type="NCBI Taxonomy" id="1930275"/>
    <lineage>
        <taxon>Bacteria</taxon>
        <taxon>Pseudomonadati</taxon>
        <taxon>Planctomycetota</taxon>
        <taxon>Planctomycetia</taxon>
        <taxon>Pirellulales</taxon>
        <taxon>Pirellulaceae</taxon>
        <taxon>Stieleria</taxon>
    </lineage>
</organism>
<accession>A0A517P287</accession>
<evidence type="ECO:0000313" key="1">
    <source>
        <dbReference type="EMBL" id="QDT13497.1"/>
    </source>
</evidence>
<protein>
    <submittedName>
        <fullName evidence="1">Uncharacterized protein</fullName>
    </submittedName>
</protein>
<name>A0A517P287_9BACT</name>
<dbReference type="OrthoDB" id="285538at2"/>